<dbReference type="SUPFAM" id="SSF53254">
    <property type="entry name" value="Phosphoglycerate mutase-like"/>
    <property type="match status" value="1"/>
</dbReference>
<dbReference type="GO" id="GO:0004619">
    <property type="term" value="F:phosphoglycerate mutase activity"/>
    <property type="evidence" value="ECO:0007669"/>
    <property type="project" value="UniProtKB-EC"/>
</dbReference>
<dbReference type="SMART" id="SM00855">
    <property type="entry name" value="PGAM"/>
    <property type="match status" value="1"/>
</dbReference>
<dbReference type="Pfam" id="PF00300">
    <property type="entry name" value="His_Phos_1"/>
    <property type="match status" value="1"/>
</dbReference>
<comment type="caution">
    <text evidence="7">The sequence shown here is derived from an EMBL/GenBank/DDBJ whole genome shotgun (WGS) entry which is preliminary data.</text>
</comment>
<comment type="similarity">
    <text evidence="1">Belongs to the phosphoglycerate mutase family. BPG-dependent PGAM subfamily.</text>
</comment>
<evidence type="ECO:0000313" key="8">
    <source>
        <dbReference type="Proteomes" id="UP001158066"/>
    </source>
</evidence>
<feature type="active site" description="Tele-phosphohistidine intermediate" evidence="5">
    <location>
        <position position="11"/>
    </location>
</feature>
<dbReference type="EC" id="5.4.2.11" evidence="2"/>
<dbReference type="InterPro" id="IPR013078">
    <property type="entry name" value="His_Pase_superF_clade-1"/>
</dbReference>
<keyword evidence="4" id="KW-0413">Isomerase</keyword>
<name>A0AA45WT57_9CLOT</name>
<keyword evidence="8" id="KW-1185">Reference proteome</keyword>
<evidence type="ECO:0000256" key="1">
    <source>
        <dbReference type="ARBA" id="ARBA00006717"/>
    </source>
</evidence>
<dbReference type="AlphaFoldDB" id="A0AA45WT57"/>
<dbReference type="EMBL" id="FXUF01000001">
    <property type="protein sequence ID" value="SMP39984.1"/>
    <property type="molecule type" value="Genomic_DNA"/>
</dbReference>
<sequence length="215" mass="23917">MKERMVFLIRHAEPATDHQESTYLGWENPSLSSQGEQQAKAAALALKYRSLQAIYASDLIRAVETAAVIASFHHKPVVQMASLREINLGNWGGKRLSEIKKTDPEAYTRRGREIDTFRPPKGESFADLAKRVLPAFYGILEDTCENIAIVAHAGVNRVILSHLLGMELKSLFEIQQCYTQISLIKQLGAVMQVEALNLLPANEAGKEGCQLERSL</sequence>
<dbReference type="PANTHER" id="PTHR11931">
    <property type="entry name" value="PHOSPHOGLYCERATE MUTASE"/>
    <property type="match status" value="1"/>
</dbReference>
<accession>A0AA45WT57</accession>
<evidence type="ECO:0000256" key="3">
    <source>
        <dbReference type="ARBA" id="ARBA00023152"/>
    </source>
</evidence>
<dbReference type="CDD" id="cd07067">
    <property type="entry name" value="HP_PGM_like"/>
    <property type="match status" value="1"/>
</dbReference>
<evidence type="ECO:0000256" key="2">
    <source>
        <dbReference type="ARBA" id="ARBA00012028"/>
    </source>
</evidence>
<evidence type="ECO:0000256" key="5">
    <source>
        <dbReference type="PIRSR" id="PIRSR613078-1"/>
    </source>
</evidence>
<evidence type="ECO:0000313" key="7">
    <source>
        <dbReference type="EMBL" id="SMP39984.1"/>
    </source>
</evidence>
<feature type="active site" description="Proton donor/acceptor" evidence="5">
    <location>
        <position position="85"/>
    </location>
</feature>
<dbReference type="Proteomes" id="UP001158066">
    <property type="component" value="Unassembled WGS sequence"/>
</dbReference>
<organism evidence="7 8">
    <name type="scientific">Anoxynatronum buryatiense</name>
    <dbReference type="NCBI Taxonomy" id="489973"/>
    <lineage>
        <taxon>Bacteria</taxon>
        <taxon>Bacillati</taxon>
        <taxon>Bacillota</taxon>
        <taxon>Clostridia</taxon>
        <taxon>Eubacteriales</taxon>
        <taxon>Clostridiaceae</taxon>
        <taxon>Anoxynatronum</taxon>
    </lineage>
</organism>
<dbReference type="RefSeq" id="WP_283407660.1">
    <property type="nucleotide sequence ID" value="NZ_FXUF01000001.1"/>
</dbReference>
<gene>
    <name evidence="7" type="ORF">SAMN06296020_101307</name>
</gene>
<feature type="binding site" evidence="6">
    <location>
        <position position="61"/>
    </location>
    <ligand>
        <name>substrate</name>
    </ligand>
</feature>
<dbReference type="PIRSF" id="PIRSF000709">
    <property type="entry name" value="6PFK_2-Ptase"/>
    <property type="match status" value="1"/>
</dbReference>
<reference evidence="7" key="1">
    <citation type="submission" date="2017-05" db="EMBL/GenBank/DDBJ databases">
        <authorList>
            <person name="Varghese N."/>
            <person name="Submissions S."/>
        </authorList>
    </citation>
    <scope>NUCLEOTIDE SEQUENCE</scope>
    <source>
        <strain evidence="7">Su22</strain>
    </source>
</reference>
<dbReference type="Gene3D" id="3.40.50.1240">
    <property type="entry name" value="Phosphoglycerate mutase-like"/>
    <property type="match status" value="1"/>
</dbReference>
<proteinExistence type="inferred from homology"/>
<dbReference type="InterPro" id="IPR029033">
    <property type="entry name" value="His_PPase_superfam"/>
</dbReference>
<protein>
    <recommendedName>
        <fullName evidence="2">phosphoglycerate mutase (2,3-diphosphoglycerate-dependent)</fullName>
        <ecNumber evidence="2">5.4.2.11</ecNumber>
    </recommendedName>
</protein>
<evidence type="ECO:0000256" key="6">
    <source>
        <dbReference type="PIRSR" id="PIRSR613078-2"/>
    </source>
</evidence>
<keyword evidence="3" id="KW-0324">Glycolysis</keyword>
<dbReference type="GO" id="GO:0006096">
    <property type="term" value="P:glycolytic process"/>
    <property type="evidence" value="ECO:0007669"/>
    <property type="project" value="UniProtKB-KW"/>
</dbReference>
<evidence type="ECO:0000256" key="4">
    <source>
        <dbReference type="ARBA" id="ARBA00023235"/>
    </source>
</evidence>
<dbReference type="InterPro" id="IPR005952">
    <property type="entry name" value="Phosphogly_mut1"/>
</dbReference>